<dbReference type="AlphaFoldDB" id="A0A0N4U146"/>
<dbReference type="PANTHER" id="PTHR15435:SF2">
    <property type="entry name" value="KICSTOR COMPLEX PROTEIN KAPTIN"/>
    <property type="match status" value="1"/>
</dbReference>
<dbReference type="GO" id="GO:1904262">
    <property type="term" value="P:negative regulation of TORC1 signaling"/>
    <property type="evidence" value="ECO:0007669"/>
    <property type="project" value="TreeGrafter"/>
</dbReference>
<sequence length="434" mass="48813">MTGKDLRFDDSFEDILVSSSYIQRKLFPQTVATSAEELIELVKADFLEEKMQNLESTETFVLCISVFGDVVWIDGVGNSNLTKLIKQPLREGELMELVASDFALNPDPKILAFLVSCWVIFDDRYRPIRYFAALFKILSDRSFDLVHEFPLENPPTFTKVIAESQTVKDRNCWLIFTSSQAARLYLIDPLSLAVEEVDSIGDIYPGLDLGDLPGSVIRSSCFQSCTYRWSLLGFDTGYAIVTTLSLQTNFIVHRLPFSAQIGSIVLSSFSRSKLKFSGPISVLQFLPIEGREDKILVLISSTLGPAAIWNIVMTADKSRFEWKKLKVLYDTKGVDMITCSYTGAKLLGLGSYGGVLLIYRICDLISENINITPLYHIRHMTPVISMVFLNDKFLVLLSCQGMHLMVCSEKKSDDIYFPYLTGDHSKYSQNSLGS</sequence>
<dbReference type="SUPFAM" id="SSF50978">
    <property type="entry name" value="WD40 repeat-like"/>
    <property type="match status" value="1"/>
</dbReference>
<dbReference type="GO" id="GO:0015629">
    <property type="term" value="C:actin cytoskeleton"/>
    <property type="evidence" value="ECO:0007669"/>
    <property type="project" value="InterPro"/>
</dbReference>
<dbReference type="GO" id="GO:0007015">
    <property type="term" value="P:actin filament organization"/>
    <property type="evidence" value="ECO:0007669"/>
    <property type="project" value="InterPro"/>
</dbReference>
<reference evidence="4" key="1">
    <citation type="submission" date="2017-02" db="UniProtKB">
        <authorList>
            <consortium name="WormBaseParasite"/>
        </authorList>
    </citation>
    <scope>IDENTIFICATION</scope>
</reference>
<name>A0A0N4U146_DRAME</name>
<dbReference type="STRING" id="318479.A0A0N4U146"/>
<dbReference type="WBParaSite" id="DME_0000030301-mRNA-1">
    <property type="protein sequence ID" value="DME_0000030301-mRNA-1"/>
    <property type="gene ID" value="DME_0000030301"/>
</dbReference>
<dbReference type="Proteomes" id="UP000274756">
    <property type="component" value="Unassembled WGS sequence"/>
</dbReference>
<dbReference type="GO" id="GO:0030027">
    <property type="term" value="C:lamellipodium"/>
    <property type="evidence" value="ECO:0007669"/>
    <property type="project" value="TreeGrafter"/>
</dbReference>
<reference evidence="1 3" key="2">
    <citation type="submission" date="2018-11" db="EMBL/GenBank/DDBJ databases">
        <authorList>
            <consortium name="Pathogen Informatics"/>
        </authorList>
    </citation>
    <scope>NUCLEOTIDE SEQUENCE [LARGE SCALE GENOMIC DNA]</scope>
</reference>
<evidence type="ECO:0000313" key="3">
    <source>
        <dbReference type="Proteomes" id="UP000274756"/>
    </source>
</evidence>
<dbReference type="GO" id="GO:0034198">
    <property type="term" value="P:cellular response to amino acid starvation"/>
    <property type="evidence" value="ECO:0007669"/>
    <property type="project" value="TreeGrafter"/>
</dbReference>
<dbReference type="Proteomes" id="UP000038040">
    <property type="component" value="Unplaced"/>
</dbReference>
<dbReference type="EMBL" id="UYYG01001150">
    <property type="protein sequence ID" value="VDN54690.1"/>
    <property type="molecule type" value="Genomic_DNA"/>
</dbReference>
<accession>A0A0N4U146</accession>
<protein>
    <submittedName>
        <fullName evidence="4">Transcription factor WD40-like family</fullName>
    </submittedName>
</protein>
<dbReference type="PANTHER" id="PTHR15435">
    <property type="entry name" value="KICSTOR COMPLEX PROTEIN KAPTIN"/>
    <property type="match status" value="1"/>
</dbReference>
<gene>
    <name evidence="1" type="ORF">DME_LOCUS4663</name>
</gene>
<organism evidence="2 4">
    <name type="scientific">Dracunculus medinensis</name>
    <name type="common">Guinea worm</name>
    <dbReference type="NCBI Taxonomy" id="318479"/>
    <lineage>
        <taxon>Eukaryota</taxon>
        <taxon>Metazoa</taxon>
        <taxon>Ecdysozoa</taxon>
        <taxon>Nematoda</taxon>
        <taxon>Chromadorea</taxon>
        <taxon>Rhabditida</taxon>
        <taxon>Spirurina</taxon>
        <taxon>Dracunculoidea</taxon>
        <taxon>Dracunculidae</taxon>
        <taxon>Dracunculus</taxon>
    </lineage>
</organism>
<dbReference type="GO" id="GO:0051015">
    <property type="term" value="F:actin filament binding"/>
    <property type="evidence" value="ECO:0007669"/>
    <property type="project" value="TreeGrafter"/>
</dbReference>
<evidence type="ECO:0000313" key="1">
    <source>
        <dbReference type="EMBL" id="VDN54690.1"/>
    </source>
</evidence>
<keyword evidence="3" id="KW-1185">Reference proteome</keyword>
<dbReference type="InterPro" id="IPR036322">
    <property type="entry name" value="WD40_repeat_dom_sf"/>
</dbReference>
<proteinExistence type="predicted"/>
<evidence type="ECO:0000313" key="4">
    <source>
        <dbReference type="WBParaSite" id="DME_0000030301-mRNA-1"/>
    </source>
</evidence>
<evidence type="ECO:0000313" key="2">
    <source>
        <dbReference type="Proteomes" id="UP000038040"/>
    </source>
</evidence>
<dbReference type="OrthoDB" id="10267127at2759"/>
<dbReference type="InterPro" id="IPR029982">
    <property type="entry name" value="Kptn"/>
</dbReference>